<dbReference type="EMBL" id="JAWDGP010003871">
    <property type="protein sequence ID" value="KAK3769971.1"/>
    <property type="molecule type" value="Genomic_DNA"/>
</dbReference>
<gene>
    <name evidence="1" type="ORF">RRG08_061948</name>
</gene>
<name>A0AAE0ZJB6_9GAST</name>
<dbReference type="Proteomes" id="UP001283361">
    <property type="component" value="Unassembled WGS sequence"/>
</dbReference>
<reference evidence="1" key="1">
    <citation type="journal article" date="2023" name="G3 (Bethesda)">
        <title>A reference genome for the long-term kleptoplast-retaining sea slug Elysia crispata morphotype clarki.</title>
        <authorList>
            <person name="Eastman K.E."/>
            <person name="Pendleton A.L."/>
            <person name="Shaikh M.A."/>
            <person name="Suttiyut T."/>
            <person name="Ogas R."/>
            <person name="Tomko P."/>
            <person name="Gavelis G."/>
            <person name="Widhalm J.R."/>
            <person name="Wisecaver J.H."/>
        </authorList>
    </citation>
    <scope>NUCLEOTIDE SEQUENCE</scope>
    <source>
        <strain evidence="1">ECLA1</strain>
    </source>
</reference>
<sequence>MYRWRKSSAVSAVASKRNMFITRQPTAICRLAFLVHLRLQQVQSIFAQVVCRNLTAFCSARVSYSSDLLGFQLEVDLASDPCRETNLATT</sequence>
<evidence type="ECO:0000313" key="2">
    <source>
        <dbReference type="Proteomes" id="UP001283361"/>
    </source>
</evidence>
<keyword evidence="2" id="KW-1185">Reference proteome</keyword>
<accession>A0AAE0ZJB6</accession>
<protein>
    <submittedName>
        <fullName evidence="1">Uncharacterized protein</fullName>
    </submittedName>
</protein>
<comment type="caution">
    <text evidence="1">The sequence shown here is derived from an EMBL/GenBank/DDBJ whole genome shotgun (WGS) entry which is preliminary data.</text>
</comment>
<organism evidence="1 2">
    <name type="scientific">Elysia crispata</name>
    <name type="common">lettuce slug</name>
    <dbReference type="NCBI Taxonomy" id="231223"/>
    <lineage>
        <taxon>Eukaryota</taxon>
        <taxon>Metazoa</taxon>
        <taxon>Spiralia</taxon>
        <taxon>Lophotrochozoa</taxon>
        <taxon>Mollusca</taxon>
        <taxon>Gastropoda</taxon>
        <taxon>Heterobranchia</taxon>
        <taxon>Euthyneura</taxon>
        <taxon>Panpulmonata</taxon>
        <taxon>Sacoglossa</taxon>
        <taxon>Placobranchoidea</taxon>
        <taxon>Plakobranchidae</taxon>
        <taxon>Elysia</taxon>
    </lineage>
</organism>
<evidence type="ECO:0000313" key="1">
    <source>
        <dbReference type="EMBL" id="KAK3769971.1"/>
    </source>
</evidence>
<proteinExistence type="predicted"/>
<dbReference type="AlphaFoldDB" id="A0AAE0ZJB6"/>